<sequence length="296" mass="32461">MRNIMAAVVALLFTATLLAQTDTSTAKRVVYPKGYEEKIDAVYSEIGDWKGREDIYYNPTSAKPTPIIFNIHGGGWNHGVKEGQSGFAAFFKMGFAVANIEYRLTGQAKAPAAIEDVRAAILYVVQHAKSLHIDPNKIVVMGGSAGGHLALMAGLLQNDTQFDGVYKRVNGYTIIAIIDKYGITDVWDWAYGPNIRSKSATNWLGDKAKDEAFAKSVSPIYYVKKTSPPTFIVHGDADPTVPYQQSVDLKKKYDEVGCKSEFMTIAGGKHGGFEKDKNTEMTNAIVAFIKNLDAFK</sequence>
<dbReference type="EMBL" id="JBHSDC010000003">
    <property type="protein sequence ID" value="MFC4231378.1"/>
    <property type="molecule type" value="Genomic_DNA"/>
</dbReference>
<feature type="signal peptide" evidence="2">
    <location>
        <begin position="1"/>
        <end position="21"/>
    </location>
</feature>
<dbReference type="InterPro" id="IPR029058">
    <property type="entry name" value="AB_hydrolase_fold"/>
</dbReference>
<evidence type="ECO:0000313" key="4">
    <source>
        <dbReference type="EMBL" id="MFC4231378.1"/>
    </source>
</evidence>
<keyword evidence="5" id="KW-1185">Reference proteome</keyword>
<keyword evidence="2" id="KW-0732">Signal</keyword>
<dbReference type="Proteomes" id="UP001595906">
    <property type="component" value="Unassembled WGS sequence"/>
</dbReference>
<evidence type="ECO:0000256" key="2">
    <source>
        <dbReference type="SAM" id="SignalP"/>
    </source>
</evidence>
<dbReference type="RefSeq" id="WP_379012807.1">
    <property type="nucleotide sequence ID" value="NZ_JBHSDC010000003.1"/>
</dbReference>
<name>A0ABV8PU07_9BACT</name>
<keyword evidence="1 4" id="KW-0378">Hydrolase</keyword>
<feature type="chain" id="PRO_5046673860" evidence="2">
    <location>
        <begin position="22"/>
        <end position="296"/>
    </location>
</feature>
<dbReference type="Gene3D" id="3.40.50.1820">
    <property type="entry name" value="alpha/beta hydrolase"/>
    <property type="match status" value="1"/>
</dbReference>
<dbReference type="PANTHER" id="PTHR48081:SF13">
    <property type="entry name" value="ALPHA_BETA HYDROLASE"/>
    <property type="match status" value="1"/>
</dbReference>
<dbReference type="Pfam" id="PF20434">
    <property type="entry name" value="BD-FAE"/>
    <property type="match status" value="1"/>
</dbReference>
<feature type="domain" description="BD-FAE-like" evidence="3">
    <location>
        <begin position="54"/>
        <end position="252"/>
    </location>
</feature>
<dbReference type="InterPro" id="IPR050300">
    <property type="entry name" value="GDXG_lipolytic_enzyme"/>
</dbReference>
<dbReference type="SUPFAM" id="SSF53474">
    <property type="entry name" value="alpha/beta-Hydrolases"/>
    <property type="match status" value="1"/>
</dbReference>
<evidence type="ECO:0000256" key="1">
    <source>
        <dbReference type="ARBA" id="ARBA00022801"/>
    </source>
</evidence>
<protein>
    <submittedName>
        <fullName evidence="4">Alpha/beta hydrolase fold domain-containing protein</fullName>
    </submittedName>
</protein>
<organism evidence="4 5">
    <name type="scientific">Parasediminibacterium paludis</name>
    <dbReference type="NCBI Taxonomy" id="908966"/>
    <lineage>
        <taxon>Bacteria</taxon>
        <taxon>Pseudomonadati</taxon>
        <taxon>Bacteroidota</taxon>
        <taxon>Chitinophagia</taxon>
        <taxon>Chitinophagales</taxon>
        <taxon>Chitinophagaceae</taxon>
        <taxon>Parasediminibacterium</taxon>
    </lineage>
</organism>
<accession>A0ABV8PU07</accession>
<reference evidence="5" key="1">
    <citation type="journal article" date="2019" name="Int. J. Syst. Evol. Microbiol.">
        <title>The Global Catalogue of Microorganisms (GCM) 10K type strain sequencing project: providing services to taxonomists for standard genome sequencing and annotation.</title>
        <authorList>
            <consortium name="The Broad Institute Genomics Platform"/>
            <consortium name="The Broad Institute Genome Sequencing Center for Infectious Disease"/>
            <person name="Wu L."/>
            <person name="Ma J."/>
        </authorList>
    </citation>
    <scope>NUCLEOTIDE SEQUENCE [LARGE SCALE GENOMIC DNA]</scope>
    <source>
        <strain evidence="5">CECT 8010</strain>
    </source>
</reference>
<evidence type="ECO:0000313" key="5">
    <source>
        <dbReference type="Proteomes" id="UP001595906"/>
    </source>
</evidence>
<dbReference type="InterPro" id="IPR049492">
    <property type="entry name" value="BD-FAE-like_dom"/>
</dbReference>
<proteinExistence type="predicted"/>
<dbReference type="GO" id="GO:0016787">
    <property type="term" value="F:hydrolase activity"/>
    <property type="evidence" value="ECO:0007669"/>
    <property type="project" value="UniProtKB-KW"/>
</dbReference>
<comment type="caution">
    <text evidence="4">The sequence shown here is derived from an EMBL/GenBank/DDBJ whole genome shotgun (WGS) entry which is preliminary data.</text>
</comment>
<gene>
    <name evidence="4" type="ORF">ACFOW1_05720</name>
</gene>
<evidence type="ECO:0000259" key="3">
    <source>
        <dbReference type="Pfam" id="PF20434"/>
    </source>
</evidence>
<dbReference type="PANTHER" id="PTHR48081">
    <property type="entry name" value="AB HYDROLASE SUPERFAMILY PROTEIN C4A8.06C"/>
    <property type="match status" value="1"/>
</dbReference>